<reference evidence="2" key="2">
    <citation type="journal article" date="2015" name="Fish Shellfish Immunol.">
        <title>Early steps in the European eel (Anguilla anguilla)-Vibrio vulnificus interaction in the gills: Role of the RtxA13 toxin.</title>
        <authorList>
            <person name="Callol A."/>
            <person name="Pajuelo D."/>
            <person name="Ebbesson L."/>
            <person name="Teles M."/>
            <person name="MacKenzie S."/>
            <person name="Amaro C."/>
        </authorList>
    </citation>
    <scope>NUCLEOTIDE SEQUENCE</scope>
</reference>
<name>A0A0E9PHC1_ANGAN</name>
<proteinExistence type="predicted"/>
<reference evidence="2" key="1">
    <citation type="submission" date="2014-11" db="EMBL/GenBank/DDBJ databases">
        <authorList>
            <person name="Amaro Gonzalez C."/>
        </authorList>
    </citation>
    <scope>NUCLEOTIDE SEQUENCE</scope>
</reference>
<dbReference type="EMBL" id="GBXM01104890">
    <property type="protein sequence ID" value="JAH03687.1"/>
    <property type="molecule type" value="Transcribed_RNA"/>
</dbReference>
<evidence type="ECO:0000256" key="1">
    <source>
        <dbReference type="SAM" id="MobiDB-lite"/>
    </source>
</evidence>
<accession>A0A0E9PHC1</accession>
<evidence type="ECO:0000313" key="2">
    <source>
        <dbReference type="EMBL" id="JAH03687.1"/>
    </source>
</evidence>
<dbReference type="AlphaFoldDB" id="A0A0E9PHC1"/>
<feature type="region of interest" description="Disordered" evidence="1">
    <location>
        <begin position="1"/>
        <end position="21"/>
    </location>
</feature>
<protein>
    <submittedName>
        <fullName evidence="2">Uncharacterized protein</fullName>
    </submittedName>
</protein>
<sequence length="21" mass="2293">MEGKSNLRSTPKAPFTSPLCQ</sequence>
<organism evidence="2">
    <name type="scientific">Anguilla anguilla</name>
    <name type="common">European freshwater eel</name>
    <name type="synonym">Muraena anguilla</name>
    <dbReference type="NCBI Taxonomy" id="7936"/>
    <lineage>
        <taxon>Eukaryota</taxon>
        <taxon>Metazoa</taxon>
        <taxon>Chordata</taxon>
        <taxon>Craniata</taxon>
        <taxon>Vertebrata</taxon>
        <taxon>Euteleostomi</taxon>
        <taxon>Actinopterygii</taxon>
        <taxon>Neopterygii</taxon>
        <taxon>Teleostei</taxon>
        <taxon>Anguilliformes</taxon>
        <taxon>Anguillidae</taxon>
        <taxon>Anguilla</taxon>
    </lineage>
</organism>